<dbReference type="Proteomes" id="UP000008841">
    <property type="component" value="Chromosome"/>
</dbReference>
<dbReference type="OrthoDB" id="9794455at2"/>
<keyword evidence="2" id="KW-0597">Phosphoprotein</keyword>
<dbReference type="RefSeq" id="WP_012467333.1">
    <property type="nucleotide sequence ID" value="NC_010803.1"/>
</dbReference>
<feature type="binding site" evidence="8">
    <location>
        <position position="285"/>
    </location>
    <ligand>
        <name>Zn(2+)</name>
        <dbReference type="ChEBI" id="CHEBI:29105"/>
        <label>2</label>
    </ligand>
</feature>
<keyword evidence="4 10" id="KW-0378">Hydrolase</keyword>
<dbReference type="eggNOG" id="COG1785">
    <property type="taxonomic scope" value="Bacteria"/>
</dbReference>
<evidence type="ECO:0000256" key="6">
    <source>
        <dbReference type="ARBA" id="ARBA00022842"/>
    </source>
</evidence>
<name>B3EIF6_CHLL2</name>
<proteinExistence type="inferred from homology"/>
<dbReference type="InterPro" id="IPR017850">
    <property type="entry name" value="Alkaline_phosphatase_core_sf"/>
</dbReference>
<feature type="binding site" evidence="8">
    <location>
        <position position="446"/>
    </location>
    <ligand>
        <name>Zn(2+)</name>
        <dbReference type="ChEBI" id="CHEBI:29105"/>
        <label>2</label>
    </ligand>
</feature>
<dbReference type="STRING" id="290315.Clim_2447"/>
<feature type="binding site" evidence="8">
    <location>
        <position position="289"/>
    </location>
    <ligand>
        <name>Zn(2+)</name>
        <dbReference type="ChEBI" id="CHEBI:29105"/>
        <label>2</label>
    </ligand>
</feature>
<evidence type="ECO:0000256" key="1">
    <source>
        <dbReference type="ARBA" id="ARBA00005984"/>
    </source>
</evidence>
<feature type="binding site" evidence="8">
    <location>
        <position position="329"/>
    </location>
    <ligand>
        <name>Zn(2+)</name>
        <dbReference type="ChEBI" id="CHEBI:29105"/>
        <label>2</label>
    </ligand>
</feature>
<comment type="cofactor">
    <cofactor evidence="8">
        <name>Zn(2+)</name>
        <dbReference type="ChEBI" id="CHEBI:29105"/>
    </cofactor>
    <text evidence="8">Binds 2 Zn(2+) ions.</text>
</comment>
<dbReference type="PROSITE" id="PS00123">
    <property type="entry name" value="ALKALINE_PHOSPHATASE"/>
    <property type="match status" value="1"/>
</dbReference>
<dbReference type="EMBL" id="CP001097">
    <property type="protein sequence ID" value="ACD91468.1"/>
    <property type="molecule type" value="Genomic_DNA"/>
</dbReference>
<evidence type="ECO:0000256" key="8">
    <source>
        <dbReference type="PIRSR" id="PIRSR601952-2"/>
    </source>
</evidence>
<dbReference type="EC" id="3.1.3.1" evidence="10"/>
<feature type="binding site" evidence="8">
    <location>
        <position position="57"/>
    </location>
    <ligand>
        <name>Zn(2+)</name>
        <dbReference type="ChEBI" id="CHEBI:29105"/>
        <label>2</label>
    </ligand>
</feature>
<feature type="binding site" evidence="8">
    <location>
        <position position="328"/>
    </location>
    <ligand>
        <name>Zn(2+)</name>
        <dbReference type="ChEBI" id="CHEBI:29105"/>
        <label>2</label>
    </ligand>
</feature>
<evidence type="ECO:0000256" key="5">
    <source>
        <dbReference type="ARBA" id="ARBA00022833"/>
    </source>
</evidence>
<dbReference type="SMART" id="SM00098">
    <property type="entry name" value="alkPPc"/>
    <property type="match status" value="1"/>
</dbReference>
<dbReference type="KEGG" id="cli:Clim_2447"/>
<gene>
    <name evidence="10" type="ordered locus">Clim_2447</name>
</gene>
<organism evidence="10 11">
    <name type="scientific">Chlorobium limicola (strain DSM 245 / NBRC 103803 / 6330)</name>
    <dbReference type="NCBI Taxonomy" id="290315"/>
    <lineage>
        <taxon>Bacteria</taxon>
        <taxon>Pseudomonadati</taxon>
        <taxon>Chlorobiota</taxon>
        <taxon>Chlorobiia</taxon>
        <taxon>Chlorobiales</taxon>
        <taxon>Chlorobiaceae</taxon>
        <taxon>Chlorobium/Pelodictyon group</taxon>
        <taxon>Chlorobium</taxon>
    </lineage>
</organism>
<dbReference type="PANTHER" id="PTHR11596:SF5">
    <property type="entry name" value="ALKALINE PHOSPHATASE"/>
    <property type="match status" value="1"/>
</dbReference>
<dbReference type="SUPFAM" id="SSF53649">
    <property type="entry name" value="Alkaline phosphatase-like"/>
    <property type="match status" value="1"/>
</dbReference>
<evidence type="ECO:0000256" key="9">
    <source>
        <dbReference type="RuleBase" id="RU003946"/>
    </source>
</evidence>
<feature type="binding site" evidence="8">
    <location>
        <position position="280"/>
    </location>
    <ligand>
        <name>Mg(2+)</name>
        <dbReference type="ChEBI" id="CHEBI:18420"/>
    </ligand>
</feature>
<dbReference type="GO" id="GO:0046872">
    <property type="term" value="F:metal ion binding"/>
    <property type="evidence" value="ECO:0007669"/>
    <property type="project" value="UniProtKB-KW"/>
</dbReference>
<comment type="cofactor">
    <cofactor evidence="8">
        <name>Mg(2+)</name>
        <dbReference type="ChEBI" id="CHEBI:18420"/>
    </cofactor>
    <text evidence="8">Binds 1 Mg(2+) ion.</text>
</comment>
<keyword evidence="3 8" id="KW-0479">Metal-binding</keyword>
<evidence type="ECO:0000256" key="7">
    <source>
        <dbReference type="PIRSR" id="PIRSR601952-1"/>
    </source>
</evidence>
<dbReference type="PANTHER" id="PTHR11596">
    <property type="entry name" value="ALKALINE PHOSPHATASE"/>
    <property type="match status" value="1"/>
</dbReference>
<evidence type="ECO:0000313" key="11">
    <source>
        <dbReference type="Proteomes" id="UP000008841"/>
    </source>
</evidence>
<protein>
    <submittedName>
        <fullName evidence="10">Alkaline phosphatase</fullName>
        <ecNumber evidence="10">3.1.3.1</ecNumber>
    </submittedName>
</protein>
<dbReference type="Gene3D" id="3.40.720.10">
    <property type="entry name" value="Alkaline Phosphatase, subunit A"/>
    <property type="match status" value="1"/>
</dbReference>
<keyword evidence="5 8" id="KW-0862">Zinc</keyword>
<comment type="similarity">
    <text evidence="1 9">Belongs to the alkaline phosphatase family.</text>
</comment>
<reference evidence="10 11" key="1">
    <citation type="submission" date="2008-05" db="EMBL/GenBank/DDBJ databases">
        <title>Complete sequence of Chlorobium limicola DSM 245.</title>
        <authorList>
            <consortium name="US DOE Joint Genome Institute"/>
            <person name="Lucas S."/>
            <person name="Copeland A."/>
            <person name="Lapidus A."/>
            <person name="Glavina del Rio T."/>
            <person name="Dalin E."/>
            <person name="Tice H."/>
            <person name="Bruce D."/>
            <person name="Goodwin L."/>
            <person name="Pitluck S."/>
            <person name="Schmutz J."/>
            <person name="Larimer F."/>
            <person name="Land M."/>
            <person name="Hauser L."/>
            <person name="Kyrpides N."/>
            <person name="Ovchinnikova G."/>
            <person name="Zhao F."/>
            <person name="Li T."/>
            <person name="Liu Z."/>
            <person name="Overmann J."/>
            <person name="Bryant D.A."/>
            <person name="Richardson P."/>
        </authorList>
    </citation>
    <scope>NUCLEOTIDE SEQUENCE [LARGE SCALE GENOMIC DNA]</scope>
    <source>
        <strain evidence="11">DSM 245 / NBRC 103803 / 6330</strain>
    </source>
</reference>
<dbReference type="AlphaFoldDB" id="B3EIF6"/>
<evidence type="ECO:0000313" key="10">
    <source>
        <dbReference type="EMBL" id="ACD91468.1"/>
    </source>
</evidence>
<dbReference type="Pfam" id="PF00245">
    <property type="entry name" value="Alk_phosphatase"/>
    <property type="match status" value="1"/>
</dbReference>
<dbReference type="GO" id="GO:0004035">
    <property type="term" value="F:alkaline phosphatase activity"/>
    <property type="evidence" value="ECO:0007669"/>
    <property type="project" value="UniProtKB-EC"/>
</dbReference>
<keyword evidence="6 8" id="KW-0460">Magnesium</keyword>
<feature type="binding site" evidence="8">
    <location>
        <position position="154"/>
    </location>
    <ligand>
        <name>Mg(2+)</name>
        <dbReference type="ChEBI" id="CHEBI:18420"/>
    </ligand>
</feature>
<feature type="active site" description="Phosphoserine intermediate" evidence="7">
    <location>
        <position position="100"/>
    </location>
</feature>
<accession>B3EIF6</accession>
<dbReference type="PRINTS" id="PR00113">
    <property type="entry name" value="ALKPHPHTASE"/>
</dbReference>
<dbReference type="CDD" id="cd16012">
    <property type="entry name" value="ALP"/>
    <property type="match status" value="1"/>
</dbReference>
<dbReference type="PROSITE" id="PS51257">
    <property type="entry name" value="PROKAR_LIPOPROTEIN"/>
    <property type="match status" value="1"/>
</dbReference>
<dbReference type="Gene3D" id="1.10.60.40">
    <property type="match status" value="1"/>
</dbReference>
<evidence type="ECO:0000256" key="3">
    <source>
        <dbReference type="ARBA" id="ARBA00022723"/>
    </source>
</evidence>
<dbReference type="InterPro" id="IPR001952">
    <property type="entry name" value="Alkaline_phosphatase"/>
</dbReference>
<feature type="binding site" evidence="8">
    <location>
        <position position="57"/>
    </location>
    <ligand>
        <name>Mg(2+)</name>
        <dbReference type="ChEBI" id="CHEBI:18420"/>
    </ligand>
</feature>
<dbReference type="InterPro" id="IPR018299">
    <property type="entry name" value="Alkaline_phosphatase_AS"/>
</dbReference>
<dbReference type="HOGENOM" id="CLU_008539_5_0_10"/>
<evidence type="ECO:0000256" key="4">
    <source>
        <dbReference type="ARBA" id="ARBA00022801"/>
    </source>
</evidence>
<evidence type="ECO:0000256" key="2">
    <source>
        <dbReference type="ARBA" id="ARBA00022553"/>
    </source>
</evidence>
<sequence precursor="true">MILLRYGKTTSAVFLKLLILVVLASSSGCKGSAGLVHTPDNVSVSSRPKFIFLFIGDGMGPAQVKLSDAVLDSGNALAMGSFPIVGVTTTHAENRYITDSGAAGTALATGFKTSVGTISMKSNHRDTLRTIAEMAKQKGMRVGIVSSVGIDNATPACFFAHNAGRGNYHDIAMQMAASGFDYFGGGYAEGDFARNRTGNGVVKPDIPSVMKAAGYRVTTGREELFSVLPGTRCWAYTGFDTKAAMSYAMDRQKGDLSLAEFTRQGIRLLDNPAGFFMMVEGGKIDWACHANDAAAAAHDVVAFDAAIAEAVAFYRLHPDETLIVVTADHECGGLSLGNATQGYETRLSLLRRQKASLQRFSEMVGSWTKNRNVSFAMALDSVKVYYGLGDGAQGSALAISVQERKILREAYPETSEGVGSGAERFASAVTGMLNARAGIGWTSNAHTAVPVPVYAVGAGAAAFGGSYDNTGIAEKLIRLARLGVRQ</sequence>